<proteinExistence type="predicted"/>
<evidence type="ECO:0000313" key="2">
    <source>
        <dbReference type="Proteomes" id="UP001164250"/>
    </source>
</evidence>
<evidence type="ECO:0000313" key="1">
    <source>
        <dbReference type="EMBL" id="KAJ0090404.1"/>
    </source>
</evidence>
<dbReference type="Proteomes" id="UP001164250">
    <property type="component" value="Chromosome 8"/>
</dbReference>
<dbReference type="EMBL" id="CM047904">
    <property type="protein sequence ID" value="KAJ0090404.1"/>
    <property type="molecule type" value="Genomic_DNA"/>
</dbReference>
<name>A0ACC1AUV9_9ROSI</name>
<comment type="caution">
    <text evidence="1">The sequence shown here is derived from an EMBL/GenBank/DDBJ whole genome shotgun (WGS) entry which is preliminary data.</text>
</comment>
<gene>
    <name evidence="1" type="ORF">Patl1_13139</name>
</gene>
<protein>
    <submittedName>
        <fullName evidence="1">Uncharacterized protein</fullName>
    </submittedName>
</protein>
<sequence length="85" mass="8846">MSSTILATYGCRLAAMPTPSLIRLTASLAAMASLMDLILKPGSSSTSRASDEFLVNLLPAAMAMAASSPVKALSSDDLPNLRSRF</sequence>
<organism evidence="1 2">
    <name type="scientific">Pistacia atlantica</name>
    <dbReference type="NCBI Taxonomy" id="434234"/>
    <lineage>
        <taxon>Eukaryota</taxon>
        <taxon>Viridiplantae</taxon>
        <taxon>Streptophyta</taxon>
        <taxon>Embryophyta</taxon>
        <taxon>Tracheophyta</taxon>
        <taxon>Spermatophyta</taxon>
        <taxon>Magnoliopsida</taxon>
        <taxon>eudicotyledons</taxon>
        <taxon>Gunneridae</taxon>
        <taxon>Pentapetalae</taxon>
        <taxon>rosids</taxon>
        <taxon>malvids</taxon>
        <taxon>Sapindales</taxon>
        <taxon>Anacardiaceae</taxon>
        <taxon>Pistacia</taxon>
    </lineage>
</organism>
<reference evidence="2" key="1">
    <citation type="journal article" date="2023" name="G3 (Bethesda)">
        <title>Genome assembly and association tests identify interacting loci associated with vigor, precocity, and sex in interspecific pistachio rootstocks.</title>
        <authorList>
            <person name="Palmer W."/>
            <person name="Jacygrad E."/>
            <person name="Sagayaradj S."/>
            <person name="Cavanaugh K."/>
            <person name="Han R."/>
            <person name="Bertier L."/>
            <person name="Beede B."/>
            <person name="Kafkas S."/>
            <person name="Golino D."/>
            <person name="Preece J."/>
            <person name="Michelmore R."/>
        </authorList>
    </citation>
    <scope>NUCLEOTIDE SEQUENCE [LARGE SCALE GENOMIC DNA]</scope>
</reference>
<accession>A0ACC1AUV9</accession>
<keyword evidence="2" id="KW-1185">Reference proteome</keyword>